<proteinExistence type="predicted"/>
<evidence type="ECO:0000313" key="1">
    <source>
        <dbReference type="EnsemblPlants" id="Kaladp0039s0580.1.v1.1"/>
    </source>
</evidence>
<protein>
    <submittedName>
        <fullName evidence="1">Uncharacterized protein</fullName>
    </submittedName>
</protein>
<keyword evidence="2" id="KW-1185">Reference proteome</keyword>
<name>A0A7N0ZVL0_KALFE</name>
<reference evidence="1" key="1">
    <citation type="submission" date="2021-01" db="UniProtKB">
        <authorList>
            <consortium name="EnsemblPlants"/>
        </authorList>
    </citation>
    <scope>IDENTIFICATION</scope>
</reference>
<evidence type="ECO:0000313" key="2">
    <source>
        <dbReference type="Proteomes" id="UP000594263"/>
    </source>
</evidence>
<dbReference type="AlphaFoldDB" id="A0A7N0ZVL0"/>
<accession>A0A7N0ZVL0</accession>
<dbReference type="Gramene" id="Kaladp0039s0580.1.v1.1">
    <property type="protein sequence ID" value="Kaladp0039s0580.1.v1.1"/>
    <property type="gene ID" value="Kaladp0039s0580.v1.1"/>
</dbReference>
<dbReference type="Proteomes" id="UP000594263">
    <property type="component" value="Unplaced"/>
</dbReference>
<sequence>MVKLYLWLENFLFEIWLGFRNPKIRDHKLNNIYILLITSQNYRYNEWRRLYIQLRRGRAEGEESSAEN</sequence>
<dbReference type="EnsemblPlants" id="Kaladp0039s0580.1.v1.1">
    <property type="protein sequence ID" value="Kaladp0039s0580.1.v1.1"/>
    <property type="gene ID" value="Kaladp0039s0580.v1.1"/>
</dbReference>
<organism evidence="1 2">
    <name type="scientific">Kalanchoe fedtschenkoi</name>
    <name type="common">Lavender scallops</name>
    <name type="synonym">South American air plant</name>
    <dbReference type="NCBI Taxonomy" id="63787"/>
    <lineage>
        <taxon>Eukaryota</taxon>
        <taxon>Viridiplantae</taxon>
        <taxon>Streptophyta</taxon>
        <taxon>Embryophyta</taxon>
        <taxon>Tracheophyta</taxon>
        <taxon>Spermatophyta</taxon>
        <taxon>Magnoliopsida</taxon>
        <taxon>eudicotyledons</taxon>
        <taxon>Gunneridae</taxon>
        <taxon>Pentapetalae</taxon>
        <taxon>Saxifragales</taxon>
        <taxon>Crassulaceae</taxon>
        <taxon>Kalanchoe</taxon>
    </lineage>
</organism>